<feature type="region of interest" description="Disordered" evidence="1">
    <location>
        <begin position="442"/>
        <end position="468"/>
    </location>
</feature>
<proteinExistence type="predicted"/>
<feature type="region of interest" description="Disordered" evidence="1">
    <location>
        <begin position="226"/>
        <end position="249"/>
    </location>
</feature>
<sequence length="670" mass="72830">MLLLRTLTREKTGSYHLSSITPASGDRRQINRIALSSMLLLRDLVREKTGSTHVSSLTPASGDRRQQDQQDSFAVNASAARVDGREDRQHPSVIDNTGIRGSPPGGPELHEVETGYDPVAWQQRSSEEHSLIVPDFFTADQQDSLVVNASAASIDGREDRQQPSVIDNTGIRGSPPVEPELHEVETGYDPVAWQQRSSKERSLIVPDLVTADQQDSLVVDASAARVDGREDRQHPSVIDNTGIRGSPPGGPELHGVETGYDPVAWQQRSSKERSLIVPDLVTADQQDSFAVNASAARVDGREDRQQPSVIDNTGIWGSPPDGPELHEVETGYDPVAWQQRSSKERSLIVPDLVTADYQDSLVVNASAASIDGREDRQQPSVIDNTGIRGSPPVEPELHEVETGYDPVAWQQRSSKERSLIVPDLVTADHQDSLVVDASAARVDGREDRQQPSVIDNTGIRGSPPGGPELHEVETGYDPVAWQQRSSKERSLIVPDLVTADQQDSLVVNASAARVDGREDRQHPSVIDNTGIRGSPPGGPELHEVETGYDPVAWQQRSSKEHSLIVPDLVTADQPDSLVVNASAARVYGREDRQHPSVIDNTGIRGSPPGGPALHEVETGYDPVAWQQRSSKEHSLIVPDLVTADQQDSLVVIASAAQLTREKTGSTICHR</sequence>
<accession>A0AAQ4EW14</accession>
<evidence type="ECO:0000256" key="1">
    <source>
        <dbReference type="SAM" id="MobiDB-lite"/>
    </source>
</evidence>
<evidence type="ECO:0000313" key="2">
    <source>
        <dbReference type="EMBL" id="KAK8778768.1"/>
    </source>
</evidence>
<reference evidence="2 3" key="1">
    <citation type="journal article" date="2023" name="Arcadia Sci">
        <title>De novo assembly of a long-read Amblyomma americanum tick genome.</title>
        <authorList>
            <person name="Chou S."/>
            <person name="Poskanzer K.E."/>
            <person name="Rollins M."/>
            <person name="Thuy-Boun P.S."/>
        </authorList>
    </citation>
    <scope>NUCLEOTIDE SEQUENCE [LARGE SCALE GENOMIC DNA]</scope>
    <source>
        <strain evidence="2">F_SG_1</strain>
        <tissue evidence="2">Salivary glands</tissue>
    </source>
</reference>
<feature type="region of interest" description="Disordered" evidence="1">
    <location>
        <begin position="52"/>
        <end position="112"/>
    </location>
</feature>
<dbReference type="AlphaFoldDB" id="A0AAQ4EW14"/>
<feature type="region of interest" description="Disordered" evidence="1">
    <location>
        <begin position="514"/>
        <end position="538"/>
    </location>
</feature>
<protein>
    <submittedName>
        <fullName evidence="2">Uncharacterized protein</fullName>
    </submittedName>
</protein>
<comment type="caution">
    <text evidence="2">The sequence shown here is derived from an EMBL/GenBank/DDBJ whole genome shotgun (WGS) entry which is preliminary data.</text>
</comment>
<evidence type="ECO:0000313" key="3">
    <source>
        <dbReference type="Proteomes" id="UP001321473"/>
    </source>
</evidence>
<dbReference type="EMBL" id="JARKHS020010438">
    <property type="protein sequence ID" value="KAK8778768.1"/>
    <property type="molecule type" value="Genomic_DNA"/>
</dbReference>
<gene>
    <name evidence="2" type="ORF">V5799_019893</name>
</gene>
<name>A0AAQ4EW14_AMBAM</name>
<organism evidence="2 3">
    <name type="scientific">Amblyomma americanum</name>
    <name type="common">Lone star tick</name>
    <dbReference type="NCBI Taxonomy" id="6943"/>
    <lineage>
        <taxon>Eukaryota</taxon>
        <taxon>Metazoa</taxon>
        <taxon>Ecdysozoa</taxon>
        <taxon>Arthropoda</taxon>
        <taxon>Chelicerata</taxon>
        <taxon>Arachnida</taxon>
        <taxon>Acari</taxon>
        <taxon>Parasitiformes</taxon>
        <taxon>Ixodida</taxon>
        <taxon>Ixodoidea</taxon>
        <taxon>Ixodidae</taxon>
        <taxon>Amblyomminae</taxon>
        <taxon>Amblyomma</taxon>
    </lineage>
</organism>
<keyword evidence="3" id="KW-1185">Reference proteome</keyword>
<feature type="region of interest" description="Disordered" evidence="1">
    <location>
        <begin position="296"/>
        <end position="321"/>
    </location>
</feature>
<feature type="region of interest" description="Disordered" evidence="1">
    <location>
        <begin position="370"/>
        <end position="394"/>
    </location>
</feature>
<feature type="region of interest" description="Disordered" evidence="1">
    <location>
        <begin position="154"/>
        <end position="181"/>
    </location>
</feature>
<dbReference type="Proteomes" id="UP001321473">
    <property type="component" value="Unassembled WGS sequence"/>
</dbReference>